<protein>
    <submittedName>
        <fullName evidence="2">Polysaccharide pyruvyl transferase family protein</fullName>
    </submittedName>
</protein>
<dbReference type="Proteomes" id="UP000501780">
    <property type="component" value="Chromosome"/>
</dbReference>
<feature type="domain" description="Polysaccharide pyruvyl transferase" evidence="1">
    <location>
        <begin position="13"/>
        <end position="299"/>
    </location>
</feature>
<sequence length="363" mass="41922">MKLGILTFHCAHNYGALLQCYALQEYLKSLGHDVSVIDYRPRYLVSGYLRSSLHYWISRTPKYIFSKFFYELKVHKARTRRFDKFDDFINKKFHLAPYSKDMDFSEYDAIFIGSDQVWDKAICGGTFEPVYFGEKAVCCIISYAASNKMSSLTDEDKAYFKSRLERFTAIGVREKRLQELLQPLTNKEVAHTVDPTLLAGSLLTDGIEDKRLVKDEYVLVYEVVEHPEVIRTAREYAKSHGCKVVLLSAYLMTTDLDIRDQEALPSDFVNYIRHAECVFTTSFHGTALSIILKKKFYSFRQYTNSDIRIESLLNVVGIQNRFIDMGAPIDNTDVDYTNAYQNLNRSVDSSRLFIENALAKVRS</sequence>
<organism evidence="2 3">
    <name type="scientific">Bacteroides faecium</name>
    <dbReference type="NCBI Taxonomy" id="2715212"/>
    <lineage>
        <taxon>Bacteria</taxon>
        <taxon>Pseudomonadati</taxon>
        <taxon>Bacteroidota</taxon>
        <taxon>Bacteroidia</taxon>
        <taxon>Bacteroidales</taxon>
        <taxon>Bacteroidaceae</taxon>
        <taxon>Bacteroides</taxon>
    </lineage>
</organism>
<dbReference type="EMBL" id="CP050831">
    <property type="protein sequence ID" value="QIU96110.1"/>
    <property type="molecule type" value="Genomic_DNA"/>
</dbReference>
<dbReference type="RefSeq" id="WP_167965274.1">
    <property type="nucleotide sequence ID" value="NZ_CP050831.1"/>
</dbReference>
<dbReference type="KEGG" id="bfc:BacF7301_19000"/>
<evidence type="ECO:0000313" key="2">
    <source>
        <dbReference type="EMBL" id="QIU96110.1"/>
    </source>
</evidence>
<dbReference type="GO" id="GO:0016740">
    <property type="term" value="F:transferase activity"/>
    <property type="evidence" value="ECO:0007669"/>
    <property type="project" value="UniProtKB-KW"/>
</dbReference>
<evidence type="ECO:0000259" key="1">
    <source>
        <dbReference type="Pfam" id="PF04230"/>
    </source>
</evidence>
<proteinExistence type="predicted"/>
<evidence type="ECO:0000313" key="3">
    <source>
        <dbReference type="Proteomes" id="UP000501780"/>
    </source>
</evidence>
<gene>
    <name evidence="2" type="ORF">BacF7301_19000</name>
</gene>
<reference evidence="2 3" key="1">
    <citation type="submission" date="2020-03" db="EMBL/GenBank/DDBJ databases">
        <title>Genomic analysis of Bacteroides faecium CBA7301.</title>
        <authorList>
            <person name="Kim J."/>
            <person name="Roh S.W."/>
        </authorList>
    </citation>
    <scope>NUCLEOTIDE SEQUENCE [LARGE SCALE GENOMIC DNA]</scope>
    <source>
        <strain evidence="2 3">CBA7301</strain>
    </source>
</reference>
<keyword evidence="3" id="KW-1185">Reference proteome</keyword>
<dbReference type="InterPro" id="IPR007345">
    <property type="entry name" value="Polysacch_pyruvyl_Trfase"/>
</dbReference>
<dbReference type="Pfam" id="PF04230">
    <property type="entry name" value="PS_pyruv_trans"/>
    <property type="match status" value="1"/>
</dbReference>
<name>A0A6H0KRS4_9BACE</name>
<dbReference type="AlphaFoldDB" id="A0A6H0KRS4"/>
<accession>A0A6H0KRS4</accession>
<keyword evidence="2" id="KW-0808">Transferase</keyword>